<evidence type="ECO:0000313" key="2">
    <source>
        <dbReference type="EMBL" id="KAH0574783.1"/>
    </source>
</evidence>
<proteinExistence type="predicted"/>
<reference evidence="2" key="2">
    <citation type="submission" date="2020-12" db="EMBL/GenBank/DDBJ databases">
        <title>New Spironucleus salmonicida genome in near-complete chromosomes.</title>
        <authorList>
            <person name="Xu F."/>
            <person name="Kurt Z."/>
            <person name="Jimenez-Gonzalez A."/>
            <person name="Astvaldsson A."/>
            <person name="Andersson J.O."/>
            <person name="Svard S.G."/>
        </authorList>
    </citation>
    <scope>NUCLEOTIDE SEQUENCE</scope>
    <source>
        <strain evidence="2">ATCC 50377</strain>
    </source>
</reference>
<gene>
    <name evidence="1" type="ORF">SS50377_18417</name>
    <name evidence="2" type="ORF">SS50377_22398</name>
</gene>
<reference evidence="1 2" key="1">
    <citation type="journal article" date="2014" name="PLoS Genet.">
        <title>The Genome of Spironucleus salmonicida Highlights a Fish Pathogen Adapted to Fluctuating Environments.</title>
        <authorList>
            <person name="Xu F."/>
            <person name="Jerlstrom-Hultqvist J."/>
            <person name="Einarsson E."/>
            <person name="Astvaldsson A."/>
            <person name="Svard S.G."/>
            <person name="Andersson J.O."/>
        </authorList>
    </citation>
    <scope>NUCLEOTIDE SEQUENCE</scope>
    <source>
        <strain evidence="2">ATCC 50377</strain>
    </source>
</reference>
<name>V6LCX9_9EUKA</name>
<protein>
    <submittedName>
        <fullName evidence="1">Uncharacterized protein</fullName>
    </submittedName>
</protein>
<accession>V6LCX9</accession>
<dbReference type="EMBL" id="AUWU02000003">
    <property type="protein sequence ID" value="KAH0574783.1"/>
    <property type="molecule type" value="Genomic_DNA"/>
</dbReference>
<evidence type="ECO:0000313" key="3">
    <source>
        <dbReference type="Proteomes" id="UP000018208"/>
    </source>
</evidence>
<evidence type="ECO:0000313" key="1">
    <source>
        <dbReference type="EMBL" id="EST42108.1"/>
    </source>
</evidence>
<dbReference type="VEuPathDB" id="GiardiaDB:SS50377_22398"/>
<dbReference type="AlphaFoldDB" id="V6LCX9"/>
<sequence length="126" mass="15135">MKTLESIISIKTPTKKRPSTAPVKSPLNTYVQQRKEQEQILWQAELRRKNVWRQKMKTDPYLTDQLALLEKNEALSLQKARLDKIRRLNKLKQNKVKENYQRQFNDNNTDNMFVANYNLWKNEKDS</sequence>
<keyword evidence="3" id="KW-1185">Reference proteome</keyword>
<dbReference type="EMBL" id="KI546166">
    <property type="protein sequence ID" value="EST42108.1"/>
    <property type="molecule type" value="Genomic_DNA"/>
</dbReference>
<organism evidence="1">
    <name type="scientific">Spironucleus salmonicida</name>
    <dbReference type="NCBI Taxonomy" id="348837"/>
    <lineage>
        <taxon>Eukaryota</taxon>
        <taxon>Metamonada</taxon>
        <taxon>Diplomonadida</taxon>
        <taxon>Hexamitidae</taxon>
        <taxon>Hexamitinae</taxon>
        <taxon>Spironucleus</taxon>
    </lineage>
</organism>
<dbReference type="Proteomes" id="UP000018208">
    <property type="component" value="Unassembled WGS sequence"/>
</dbReference>